<reference evidence="1" key="1">
    <citation type="submission" date="2020-03" db="EMBL/GenBank/DDBJ databases">
        <title>The deep terrestrial virosphere.</title>
        <authorList>
            <person name="Holmfeldt K."/>
            <person name="Nilsson E."/>
            <person name="Simone D."/>
            <person name="Lopez-Fernandez M."/>
            <person name="Wu X."/>
            <person name="de Brujin I."/>
            <person name="Lundin D."/>
            <person name="Andersson A."/>
            <person name="Bertilsson S."/>
            <person name="Dopson M."/>
        </authorList>
    </citation>
    <scope>NUCLEOTIDE SEQUENCE</scope>
    <source>
        <strain evidence="1">MM415B02556</strain>
    </source>
</reference>
<sequence>MTQDGIISRSEQAVSSGLTAILEIEGNLEPLKRVPGKRFDTDAEDKVVKDQIELKLTDAIIREMEGSQPEPELKDDEWRTWYTYAPPGHNEPSKQSKFTRVFTKSAEKLWADRKEPDKGWRDLVGTRVVLRKTPLKYKIEGETIETFAYGFIEGDDQPQDLDSHVAGLIEGKDKATALRAIMMDSKAKRDPAYKEAVKLGRDVAGCSLVEGVYKKQEA</sequence>
<protein>
    <submittedName>
        <fullName evidence="1">Uncharacterized protein</fullName>
    </submittedName>
</protein>
<gene>
    <name evidence="1" type="ORF">MM415B02556_0019</name>
</gene>
<evidence type="ECO:0000313" key="1">
    <source>
        <dbReference type="EMBL" id="QJA89418.1"/>
    </source>
</evidence>
<dbReference type="EMBL" id="MT142844">
    <property type="protein sequence ID" value="QJA89418.1"/>
    <property type="molecule type" value="Genomic_DNA"/>
</dbReference>
<organism evidence="1">
    <name type="scientific">viral metagenome</name>
    <dbReference type="NCBI Taxonomy" id="1070528"/>
    <lineage>
        <taxon>unclassified sequences</taxon>
        <taxon>metagenomes</taxon>
        <taxon>organismal metagenomes</taxon>
    </lineage>
</organism>
<proteinExistence type="predicted"/>
<accession>A0A6M3L8H6</accession>
<dbReference type="AlphaFoldDB" id="A0A6M3L8H6"/>
<name>A0A6M3L8H6_9ZZZZ</name>